<organism evidence="1 2">
    <name type="scientific">Gossypium stocksii</name>
    <dbReference type="NCBI Taxonomy" id="47602"/>
    <lineage>
        <taxon>Eukaryota</taxon>
        <taxon>Viridiplantae</taxon>
        <taxon>Streptophyta</taxon>
        <taxon>Embryophyta</taxon>
        <taxon>Tracheophyta</taxon>
        <taxon>Spermatophyta</taxon>
        <taxon>Magnoliopsida</taxon>
        <taxon>eudicotyledons</taxon>
        <taxon>Gunneridae</taxon>
        <taxon>Pentapetalae</taxon>
        <taxon>rosids</taxon>
        <taxon>malvids</taxon>
        <taxon>Malvales</taxon>
        <taxon>Malvaceae</taxon>
        <taxon>Malvoideae</taxon>
        <taxon>Gossypium</taxon>
    </lineage>
</organism>
<dbReference type="AlphaFoldDB" id="A0A9D3W2F4"/>
<feature type="non-terminal residue" evidence="1">
    <location>
        <position position="1"/>
    </location>
</feature>
<protein>
    <submittedName>
        <fullName evidence="1">Uncharacterized protein</fullName>
    </submittedName>
</protein>
<evidence type="ECO:0000313" key="2">
    <source>
        <dbReference type="Proteomes" id="UP000828251"/>
    </source>
</evidence>
<keyword evidence="2" id="KW-1185">Reference proteome</keyword>
<dbReference type="Proteomes" id="UP000828251">
    <property type="component" value="Unassembled WGS sequence"/>
</dbReference>
<dbReference type="EMBL" id="JAIQCV010000004">
    <property type="protein sequence ID" value="KAH1107078.1"/>
    <property type="molecule type" value="Genomic_DNA"/>
</dbReference>
<reference evidence="1 2" key="1">
    <citation type="journal article" date="2021" name="Plant Biotechnol. J.">
        <title>Multi-omics assisted identification of the key and species-specific regulatory components of drought-tolerant mechanisms in Gossypium stocksii.</title>
        <authorList>
            <person name="Yu D."/>
            <person name="Ke L."/>
            <person name="Zhang D."/>
            <person name="Wu Y."/>
            <person name="Sun Y."/>
            <person name="Mei J."/>
            <person name="Sun J."/>
            <person name="Sun Y."/>
        </authorList>
    </citation>
    <scope>NUCLEOTIDE SEQUENCE [LARGE SCALE GENOMIC DNA]</scope>
    <source>
        <strain evidence="2">cv. E1</strain>
        <tissue evidence="1">Leaf</tissue>
    </source>
</reference>
<name>A0A9D3W2F4_9ROSI</name>
<comment type="caution">
    <text evidence="1">The sequence shown here is derived from an EMBL/GenBank/DDBJ whole genome shotgun (WGS) entry which is preliminary data.</text>
</comment>
<accession>A0A9D3W2F4</accession>
<sequence length="61" mass="6856">LDDGNQQEFGIRDCVDELNILEVVFDPIDIELDITIDVVADIKVEVTTNIELKLILNEGVE</sequence>
<evidence type="ECO:0000313" key="1">
    <source>
        <dbReference type="EMBL" id="KAH1107078.1"/>
    </source>
</evidence>
<gene>
    <name evidence="1" type="ORF">J1N35_010846</name>
</gene>
<proteinExistence type="predicted"/>